<protein>
    <submittedName>
        <fullName evidence="10">Kin of IRRE 3 isoform X2</fullName>
    </submittedName>
</protein>
<organism evidence="10 11">
    <name type="scientific">Brachionus plicatilis</name>
    <name type="common">Marine rotifer</name>
    <name type="synonym">Brachionus muelleri</name>
    <dbReference type="NCBI Taxonomy" id="10195"/>
    <lineage>
        <taxon>Eukaryota</taxon>
        <taxon>Metazoa</taxon>
        <taxon>Spiralia</taxon>
        <taxon>Gnathifera</taxon>
        <taxon>Rotifera</taxon>
        <taxon>Eurotatoria</taxon>
        <taxon>Monogononta</taxon>
        <taxon>Pseudotrocha</taxon>
        <taxon>Ploima</taxon>
        <taxon>Brachionidae</taxon>
        <taxon>Brachionus</taxon>
    </lineage>
</organism>
<gene>
    <name evidence="10" type="ORF">BpHYR1_025052</name>
</gene>
<dbReference type="InterPro" id="IPR007110">
    <property type="entry name" value="Ig-like_dom"/>
</dbReference>
<dbReference type="InterPro" id="IPR051275">
    <property type="entry name" value="Cell_adhesion_signaling"/>
</dbReference>
<dbReference type="SUPFAM" id="SSF48726">
    <property type="entry name" value="Immunoglobulin"/>
    <property type="match status" value="4"/>
</dbReference>
<dbReference type="EMBL" id="REGN01001523">
    <property type="protein sequence ID" value="RNA34110.1"/>
    <property type="molecule type" value="Genomic_DNA"/>
</dbReference>
<dbReference type="Gene3D" id="2.60.40.10">
    <property type="entry name" value="Immunoglobulins"/>
    <property type="match status" value="4"/>
</dbReference>
<keyword evidence="4" id="KW-0325">Glycoprotein</keyword>
<dbReference type="GO" id="GO:0098609">
    <property type="term" value="P:cell-cell adhesion"/>
    <property type="evidence" value="ECO:0007669"/>
    <property type="project" value="TreeGrafter"/>
</dbReference>
<dbReference type="InterPro" id="IPR003599">
    <property type="entry name" value="Ig_sub"/>
</dbReference>
<evidence type="ECO:0000256" key="1">
    <source>
        <dbReference type="ARBA" id="ARBA00004479"/>
    </source>
</evidence>
<dbReference type="Pfam" id="PF00047">
    <property type="entry name" value="ig"/>
    <property type="match status" value="1"/>
</dbReference>
<feature type="region of interest" description="Disordered" evidence="6">
    <location>
        <begin position="808"/>
        <end position="848"/>
    </location>
</feature>
<keyword evidence="7" id="KW-0812">Transmembrane</keyword>
<feature type="chain" id="PRO_5018240950" evidence="8">
    <location>
        <begin position="20"/>
        <end position="981"/>
    </location>
</feature>
<keyword evidence="7" id="KW-1133">Transmembrane helix</keyword>
<keyword evidence="3" id="KW-1015">Disulfide bond</keyword>
<evidence type="ECO:0000256" key="8">
    <source>
        <dbReference type="SAM" id="SignalP"/>
    </source>
</evidence>
<evidence type="ECO:0000256" key="4">
    <source>
        <dbReference type="ARBA" id="ARBA00023180"/>
    </source>
</evidence>
<dbReference type="OrthoDB" id="10028801at2759"/>
<dbReference type="AlphaFoldDB" id="A0A3M7SEY9"/>
<dbReference type="PANTHER" id="PTHR11640:SF31">
    <property type="entry name" value="IRREGULAR CHIASM C-ROUGHEST PROTEIN-RELATED"/>
    <property type="match status" value="1"/>
</dbReference>
<evidence type="ECO:0000256" key="3">
    <source>
        <dbReference type="ARBA" id="ARBA00023157"/>
    </source>
</evidence>
<feature type="domain" description="Ig-like" evidence="9">
    <location>
        <begin position="576"/>
        <end position="737"/>
    </location>
</feature>
<evidence type="ECO:0000256" key="5">
    <source>
        <dbReference type="ARBA" id="ARBA00023319"/>
    </source>
</evidence>
<dbReference type="GO" id="GO:0005911">
    <property type="term" value="C:cell-cell junction"/>
    <property type="evidence" value="ECO:0007669"/>
    <property type="project" value="TreeGrafter"/>
</dbReference>
<dbReference type="PANTHER" id="PTHR11640">
    <property type="entry name" value="NEPHRIN"/>
    <property type="match status" value="1"/>
</dbReference>
<dbReference type="InterPro" id="IPR013151">
    <property type="entry name" value="Immunoglobulin_dom"/>
</dbReference>
<keyword evidence="5" id="KW-0393">Immunoglobulin domain</keyword>
<reference evidence="10 11" key="1">
    <citation type="journal article" date="2018" name="Sci. Rep.">
        <title>Genomic signatures of local adaptation to the degree of environmental predictability in rotifers.</title>
        <authorList>
            <person name="Franch-Gras L."/>
            <person name="Hahn C."/>
            <person name="Garcia-Roger E.M."/>
            <person name="Carmona M.J."/>
            <person name="Serra M."/>
            <person name="Gomez A."/>
        </authorList>
    </citation>
    <scope>NUCLEOTIDE SEQUENCE [LARGE SCALE GENOMIC DNA]</scope>
    <source>
        <strain evidence="10">HYR1</strain>
    </source>
</reference>
<dbReference type="PROSITE" id="PS50835">
    <property type="entry name" value="IG_LIKE"/>
    <property type="match status" value="2"/>
</dbReference>
<dbReference type="SMART" id="SM00409">
    <property type="entry name" value="IG"/>
    <property type="match status" value="4"/>
</dbReference>
<dbReference type="InterPro" id="IPR013783">
    <property type="entry name" value="Ig-like_fold"/>
</dbReference>
<keyword evidence="8" id="KW-0732">Signal</keyword>
<accession>A0A3M7SEY9</accession>
<feature type="signal peptide" evidence="8">
    <location>
        <begin position="1"/>
        <end position="19"/>
    </location>
</feature>
<dbReference type="InterPro" id="IPR036179">
    <property type="entry name" value="Ig-like_dom_sf"/>
</dbReference>
<evidence type="ECO:0000313" key="10">
    <source>
        <dbReference type="EMBL" id="RNA34110.1"/>
    </source>
</evidence>
<feature type="domain" description="Ig-like" evidence="9">
    <location>
        <begin position="279"/>
        <end position="361"/>
    </location>
</feature>
<comment type="subcellular location">
    <subcellularLocation>
        <location evidence="1">Membrane</location>
        <topology evidence="1">Single-pass type I membrane protein</topology>
    </subcellularLocation>
</comment>
<evidence type="ECO:0000256" key="2">
    <source>
        <dbReference type="ARBA" id="ARBA00023136"/>
    </source>
</evidence>
<evidence type="ECO:0000256" key="7">
    <source>
        <dbReference type="SAM" id="Phobius"/>
    </source>
</evidence>
<dbReference type="STRING" id="10195.A0A3M7SEY9"/>
<sequence>MTDPTRILVFLLALSSIRADQMIVEHPQDQQAIIGDRTVLKCKFSNLRGEPQWCIDDFCLGLSKKSPYQRNDSAYLKGRSRYKILGDRSRGEFHLLIEPVQLQDNMYFYCMATAASVTIKAVKSKRVFLTVLTYPQSLHLENPVHVSLNKPSSIQCRAKQSRPPVKIFISINGNLITDENKYKTEIIQYSTRNDRTKAVYVPSISAISNENLRNSYYDTVTNLTIDDISISMDGQSVECFAYSLFYPNQKFHVAHKLASKSSKQNFMTTNSKIQVDYAPEVNLKMISTHDILREEDVVTLVCETKATPQIQSYKWFIGKNFLNGVKDSILNLKLTREMHFKTVTCEASNTVASVKAAIQLNILFKPWFIRGGASYLSMDKSGCNKPLTLDCQVKSNPKSNITWYRRRFISQAQIEESNEHRKSFLSLFGIGHKLFGTNEPAYEDQLIGYGPTYTISSFGCAGLPDDLNSAIKAPRRLKSKRNRRNTEQMDDLEINFRPVAYSNEYDDVYYDYYDYEDYQPVYDQKQSDSGQNDFGVYVCHASNQLYQDSPISRFIKINPTGPPVAKMFSSGKNLNPEEQIGLLMQSHDSLDKHDAAKELAASIGSSVTLTCFIEPLPHLESLVWIKDNGKIIPNSHFSIQNNTLNKTISKNFKIKYENVTVSQKMVDIELTEDIEEDNMSTHNKNVLSTDSEPLSILKSVLHIRNIRKQDFGTYKCKSSNAYGTRHSMVLVREKTLLDKLSLDNYIVFMMLVSSLVLGLVGLVLLIMCLFTYCSKKRNSFESEKKINEWLSLSQPNTVKQLKTTLGKNNTCSTTSEPLLMPSTSPLITDSSKTSQTLTNSPRNESTANCSSLLDEEEEDKDAKVLANLINNQMTRFMVSSPMTGSKTDQEQPSMLLIRSQNFNAKISNCDPETRFTTLNRKQEESPYRLSDLFNELSPMNTFSNTLNTRLQNMYTASPSSTLQQNRYKTFENANHFHHLNI</sequence>
<keyword evidence="11" id="KW-1185">Reference proteome</keyword>
<feature type="transmembrane region" description="Helical" evidence="7">
    <location>
        <begin position="745"/>
        <end position="772"/>
    </location>
</feature>
<dbReference type="GO" id="GO:0005886">
    <property type="term" value="C:plasma membrane"/>
    <property type="evidence" value="ECO:0007669"/>
    <property type="project" value="TreeGrafter"/>
</dbReference>
<evidence type="ECO:0000256" key="6">
    <source>
        <dbReference type="SAM" id="MobiDB-lite"/>
    </source>
</evidence>
<dbReference type="GO" id="GO:0050839">
    <property type="term" value="F:cell adhesion molecule binding"/>
    <property type="evidence" value="ECO:0007669"/>
    <property type="project" value="TreeGrafter"/>
</dbReference>
<evidence type="ECO:0000313" key="11">
    <source>
        <dbReference type="Proteomes" id="UP000276133"/>
    </source>
</evidence>
<dbReference type="Proteomes" id="UP000276133">
    <property type="component" value="Unassembled WGS sequence"/>
</dbReference>
<keyword evidence="2 7" id="KW-0472">Membrane</keyword>
<evidence type="ECO:0000259" key="9">
    <source>
        <dbReference type="PROSITE" id="PS50835"/>
    </source>
</evidence>
<name>A0A3M7SEY9_BRAPC</name>
<comment type="caution">
    <text evidence="10">The sequence shown here is derived from an EMBL/GenBank/DDBJ whole genome shotgun (WGS) entry which is preliminary data.</text>
</comment>
<proteinExistence type="predicted"/>